<reference evidence="2" key="1">
    <citation type="journal article" date="2023" name="Mol. Biol. Evol.">
        <title>Third-Generation Sequencing Reveals the Adaptive Role of the Epigenome in Three Deep-Sea Polychaetes.</title>
        <authorList>
            <person name="Perez M."/>
            <person name="Aroh O."/>
            <person name="Sun Y."/>
            <person name="Lan Y."/>
            <person name="Juniper S.K."/>
            <person name="Young C.R."/>
            <person name="Angers B."/>
            <person name="Qian P.Y."/>
        </authorList>
    </citation>
    <scope>NUCLEOTIDE SEQUENCE</scope>
    <source>
        <strain evidence="2">P08H-3</strain>
    </source>
</reference>
<feature type="transmembrane region" description="Helical" evidence="1">
    <location>
        <begin position="162"/>
        <end position="183"/>
    </location>
</feature>
<proteinExistence type="predicted"/>
<evidence type="ECO:0000313" key="2">
    <source>
        <dbReference type="EMBL" id="KAK2145577.1"/>
    </source>
</evidence>
<protein>
    <submittedName>
        <fullName evidence="2">Uncharacterized protein</fullName>
    </submittedName>
</protein>
<dbReference type="AlphaFoldDB" id="A0AAD9J3Q6"/>
<keyword evidence="1" id="KW-0812">Transmembrane</keyword>
<feature type="transmembrane region" description="Helical" evidence="1">
    <location>
        <begin position="203"/>
        <end position="224"/>
    </location>
</feature>
<comment type="caution">
    <text evidence="2">The sequence shown here is derived from an EMBL/GenBank/DDBJ whole genome shotgun (WGS) entry which is preliminary data.</text>
</comment>
<evidence type="ECO:0000256" key="1">
    <source>
        <dbReference type="SAM" id="Phobius"/>
    </source>
</evidence>
<keyword evidence="1" id="KW-1133">Transmembrane helix</keyword>
<accession>A0AAD9J3Q6</accession>
<dbReference type="EMBL" id="JAODUP010000671">
    <property type="protein sequence ID" value="KAK2145577.1"/>
    <property type="molecule type" value="Genomic_DNA"/>
</dbReference>
<name>A0AAD9J3Q6_9ANNE</name>
<sequence>MDRFNVTDHLSELLLDPNGTWMPEVNLSDTNDSSSVDDLLVCDERSGNISNCNDQLAYDGELEHYQSPFDLLSVRVTFICLYSIVFLLCFVGSVIVRLPAQYITVEKYLSVGVLTSAIYRSRFDDSQPLALFYTDATWIVHDHKSGNELFASVYGVRADSRAVFRAALIAIFIAVFIAVFRSVVKAVFRAVSRAIFRAIYRAVFRAIYRVIFRAVFRAIFRAIFRLFRLSSELSSWHYFELPSELCSRLSTKLS</sequence>
<organism evidence="2 3">
    <name type="scientific">Paralvinella palmiformis</name>
    <dbReference type="NCBI Taxonomy" id="53620"/>
    <lineage>
        <taxon>Eukaryota</taxon>
        <taxon>Metazoa</taxon>
        <taxon>Spiralia</taxon>
        <taxon>Lophotrochozoa</taxon>
        <taxon>Annelida</taxon>
        <taxon>Polychaeta</taxon>
        <taxon>Sedentaria</taxon>
        <taxon>Canalipalpata</taxon>
        <taxon>Terebellida</taxon>
        <taxon>Terebelliformia</taxon>
        <taxon>Alvinellidae</taxon>
        <taxon>Paralvinella</taxon>
    </lineage>
</organism>
<dbReference type="Proteomes" id="UP001208570">
    <property type="component" value="Unassembled WGS sequence"/>
</dbReference>
<keyword evidence="1" id="KW-0472">Membrane</keyword>
<gene>
    <name evidence="2" type="ORF">LSH36_671g01000</name>
</gene>
<evidence type="ECO:0000313" key="3">
    <source>
        <dbReference type="Proteomes" id="UP001208570"/>
    </source>
</evidence>
<keyword evidence="3" id="KW-1185">Reference proteome</keyword>
<feature type="transmembrane region" description="Helical" evidence="1">
    <location>
        <begin position="76"/>
        <end position="98"/>
    </location>
</feature>